<keyword evidence="4" id="KW-1185">Reference proteome</keyword>
<protein>
    <submittedName>
        <fullName evidence="2 3">Uncharacterized protein</fullName>
    </submittedName>
</protein>
<dbReference type="RefSeq" id="XP_005834850.1">
    <property type="nucleotide sequence ID" value="XM_005834793.1"/>
</dbReference>
<evidence type="ECO:0000313" key="3">
    <source>
        <dbReference type="EnsemblProtists" id="EKX47870"/>
    </source>
</evidence>
<name>L1JIF2_GUITC</name>
<organism evidence="2">
    <name type="scientific">Guillardia theta (strain CCMP2712)</name>
    <name type="common">Cryptophyte</name>
    <dbReference type="NCBI Taxonomy" id="905079"/>
    <lineage>
        <taxon>Eukaryota</taxon>
        <taxon>Cryptophyceae</taxon>
        <taxon>Pyrenomonadales</taxon>
        <taxon>Geminigeraceae</taxon>
        <taxon>Guillardia</taxon>
    </lineage>
</organism>
<reference evidence="3" key="3">
    <citation type="submission" date="2015-06" db="UniProtKB">
        <authorList>
            <consortium name="EnsemblProtists"/>
        </authorList>
    </citation>
    <scope>IDENTIFICATION</scope>
</reference>
<dbReference type="HOGENOM" id="CLU_763851_0_0_1"/>
<dbReference type="EnsemblProtists" id="EKX47870">
    <property type="protein sequence ID" value="EKX47870"/>
    <property type="gene ID" value="GUITHDRAFT_106419"/>
</dbReference>
<sequence>MHGLRGGSEDESESLLVFPESDGQDPPSAAEKIEIFARKTDLNPNVCDSILRSYKWDLRKALKIQFDEGSTSLDDDSIQFKLQDTDALRTDWNYLDDLPLTNNLDPTLQSFIDDEKAKEERLMQERRKRRGEEFQLTCPMDKLMFHAACGVFFDVEANKQDILISGLKITCEGEQDHVEYTIYSRNGSWFDPHFAARQNASLWDVVMETKICDVRENPVLILEDGNLELTSGNFTLLPFDTDVKILKGTKASFYVHGTARGAVLFGHPITDFHWRAEDVCLDYCLQPFIEPKHRELVQFLYRPDSTCVPMESDDFITVYAGTMNFELDHFSTFNSILQRNDVQFTTVAIFCGVVCYHKIGEPA</sequence>
<evidence type="ECO:0000256" key="1">
    <source>
        <dbReference type="SAM" id="MobiDB-lite"/>
    </source>
</evidence>
<gene>
    <name evidence="2" type="ORF">GUITHDRAFT_106419</name>
</gene>
<dbReference type="GeneID" id="17304437"/>
<dbReference type="EMBL" id="JH992988">
    <property type="protein sequence ID" value="EKX47870.1"/>
    <property type="molecule type" value="Genomic_DNA"/>
</dbReference>
<dbReference type="AlphaFoldDB" id="L1JIF2"/>
<dbReference type="KEGG" id="gtt:GUITHDRAFT_106419"/>
<feature type="region of interest" description="Disordered" evidence="1">
    <location>
        <begin position="1"/>
        <end position="28"/>
    </location>
</feature>
<evidence type="ECO:0000313" key="2">
    <source>
        <dbReference type="EMBL" id="EKX47870.1"/>
    </source>
</evidence>
<evidence type="ECO:0000313" key="4">
    <source>
        <dbReference type="Proteomes" id="UP000011087"/>
    </source>
</evidence>
<reference evidence="2 4" key="1">
    <citation type="journal article" date="2012" name="Nature">
        <title>Algal genomes reveal evolutionary mosaicism and the fate of nucleomorphs.</title>
        <authorList>
            <consortium name="DOE Joint Genome Institute"/>
            <person name="Curtis B.A."/>
            <person name="Tanifuji G."/>
            <person name="Burki F."/>
            <person name="Gruber A."/>
            <person name="Irimia M."/>
            <person name="Maruyama S."/>
            <person name="Arias M.C."/>
            <person name="Ball S.G."/>
            <person name="Gile G.H."/>
            <person name="Hirakawa Y."/>
            <person name="Hopkins J.F."/>
            <person name="Kuo A."/>
            <person name="Rensing S.A."/>
            <person name="Schmutz J."/>
            <person name="Symeonidi A."/>
            <person name="Elias M."/>
            <person name="Eveleigh R.J."/>
            <person name="Herman E.K."/>
            <person name="Klute M.J."/>
            <person name="Nakayama T."/>
            <person name="Obornik M."/>
            <person name="Reyes-Prieto A."/>
            <person name="Armbrust E.V."/>
            <person name="Aves S.J."/>
            <person name="Beiko R.G."/>
            <person name="Coutinho P."/>
            <person name="Dacks J.B."/>
            <person name="Durnford D.G."/>
            <person name="Fast N.M."/>
            <person name="Green B.R."/>
            <person name="Grisdale C.J."/>
            <person name="Hempel F."/>
            <person name="Henrissat B."/>
            <person name="Hoppner M.P."/>
            <person name="Ishida K."/>
            <person name="Kim E."/>
            <person name="Koreny L."/>
            <person name="Kroth P.G."/>
            <person name="Liu Y."/>
            <person name="Malik S.B."/>
            <person name="Maier U.G."/>
            <person name="McRose D."/>
            <person name="Mock T."/>
            <person name="Neilson J.A."/>
            <person name="Onodera N.T."/>
            <person name="Poole A.M."/>
            <person name="Pritham E.J."/>
            <person name="Richards T.A."/>
            <person name="Rocap G."/>
            <person name="Roy S.W."/>
            <person name="Sarai C."/>
            <person name="Schaack S."/>
            <person name="Shirato S."/>
            <person name="Slamovits C.H."/>
            <person name="Spencer D.F."/>
            <person name="Suzuki S."/>
            <person name="Worden A.Z."/>
            <person name="Zauner S."/>
            <person name="Barry K."/>
            <person name="Bell C."/>
            <person name="Bharti A.K."/>
            <person name="Crow J.A."/>
            <person name="Grimwood J."/>
            <person name="Kramer R."/>
            <person name="Lindquist E."/>
            <person name="Lucas S."/>
            <person name="Salamov A."/>
            <person name="McFadden G.I."/>
            <person name="Lane C.E."/>
            <person name="Keeling P.J."/>
            <person name="Gray M.W."/>
            <person name="Grigoriev I.V."/>
            <person name="Archibald J.M."/>
        </authorList>
    </citation>
    <scope>NUCLEOTIDE SEQUENCE</scope>
    <source>
        <strain evidence="2 4">CCMP2712</strain>
    </source>
</reference>
<dbReference type="Proteomes" id="UP000011087">
    <property type="component" value="Unassembled WGS sequence"/>
</dbReference>
<reference evidence="4" key="2">
    <citation type="submission" date="2012-11" db="EMBL/GenBank/DDBJ databases">
        <authorList>
            <person name="Kuo A."/>
            <person name="Curtis B.A."/>
            <person name="Tanifuji G."/>
            <person name="Burki F."/>
            <person name="Gruber A."/>
            <person name="Irimia M."/>
            <person name="Maruyama S."/>
            <person name="Arias M.C."/>
            <person name="Ball S.G."/>
            <person name="Gile G.H."/>
            <person name="Hirakawa Y."/>
            <person name="Hopkins J.F."/>
            <person name="Rensing S.A."/>
            <person name="Schmutz J."/>
            <person name="Symeonidi A."/>
            <person name="Elias M."/>
            <person name="Eveleigh R.J."/>
            <person name="Herman E.K."/>
            <person name="Klute M.J."/>
            <person name="Nakayama T."/>
            <person name="Obornik M."/>
            <person name="Reyes-Prieto A."/>
            <person name="Armbrust E.V."/>
            <person name="Aves S.J."/>
            <person name="Beiko R.G."/>
            <person name="Coutinho P."/>
            <person name="Dacks J.B."/>
            <person name="Durnford D.G."/>
            <person name="Fast N.M."/>
            <person name="Green B.R."/>
            <person name="Grisdale C."/>
            <person name="Hempe F."/>
            <person name="Henrissat B."/>
            <person name="Hoppner M.P."/>
            <person name="Ishida K.-I."/>
            <person name="Kim E."/>
            <person name="Koreny L."/>
            <person name="Kroth P.G."/>
            <person name="Liu Y."/>
            <person name="Malik S.-B."/>
            <person name="Maier U.G."/>
            <person name="McRose D."/>
            <person name="Mock T."/>
            <person name="Neilson J.A."/>
            <person name="Onodera N.T."/>
            <person name="Poole A.M."/>
            <person name="Pritham E.J."/>
            <person name="Richards T.A."/>
            <person name="Rocap G."/>
            <person name="Roy S.W."/>
            <person name="Sarai C."/>
            <person name="Schaack S."/>
            <person name="Shirato S."/>
            <person name="Slamovits C.H."/>
            <person name="Spencer D.F."/>
            <person name="Suzuki S."/>
            <person name="Worden A.Z."/>
            <person name="Zauner S."/>
            <person name="Barry K."/>
            <person name="Bell C."/>
            <person name="Bharti A.K."/>
            <person name="Crow J.A."/>
            <person name="Grimwood J."/>
            <person name="Kramer R."/>
            <person name="Lindquist E."/>
            <person name="Lucas S."/>
            <person name="Salamov A."/>
            <person name="McFadden G.I."/>
            <person name="Lane C.E."/>
            <person name="Keeling P.J."/>
            <person name="Gray M.W."/>
            <person name="Grigoriev I.V."/>
            <person name="Archibald J.M."/>
        </authorList>
    </citation>
    <scope>NUCLEOTIDE SEQUENCE</scope>
    <source>
        <strain evidence="4">CCMP2712</strain>
    </source>
</reference>
<proteinExistence type="predicted"/>
<dbReference type="PaxDb" id="55529-EKX47870"/>
<accession>L1JIF2</accession>